<name>A0A975G8K0_9BACT</name>
<dbReference type="RefSeq" id="WP_211630890.1">
    <property type="nucleotide sequence ID" value="NZ_CP073100.1"/>
</dbReference>
<evidence type="ECO:0000313" key="3">
    <source>
        <dbReference type="Proteomes" id="UP000676169"/>
    </source>
</evidence>
<evidence type="ECO:0000256" key="1">
    <source>
        <dbReference type="SAM" id="MobiDB-lite"/>
    </source>
</evidence>
<keyword evidence="3" id="KW-1185">Reference proteome</keyword>
<dbReference type="PROSITE" id="PS51257">
    <property type="entry name" value="PROKAR_LIPOPROTEIN"/>
    <property type="match status" value="1"/>
</dbReference>
<reference evidence="2" key="1">
    <citation type="submission" date="2021-04" db="EMBL/GenBank/DDBJ databases">
        <title>Luteolibacter sp. 32A isolated from the skin of an Anderson's salamander (Ambystoma andersonii).</title>
        <authorList>
            <person name="Spergser J."/>
            <person name="Busse H.-J."/>
        </authorList>
    </citation>
    <scope>NUCLEOTIDE SEQUENCE</scope>
    <source>
        <strain evidence="2">32A</strain>
    </source>
</reference>
<evidence type="ECO:0008006" key="4">
    <source>
        <dbReference type="Google" id="ProtNLM"/>
    </source>
</evidence>
<dbReference type="EMBL" id="CP073100">
    <property type="protein sequence ID" value="QUE50751.1"/>
    <property type="molecule type" value="Genomic_DNA"/>
</dbReference>
<dbReference type="AlphaFoldDB" id="A0A975G8K0"/>
<organism evidence="2 3">
    <name type="scientific">Luteolibacter ambystomatis</name>
    <dbReference type="NCBI Taxonomy" id="2824561"/>
    <lineage>
        <taxon>Bacteria</taxon>
        <taxon>Pseudomonadati</taxon>
        <taxon>Verrucomicrobiota</taxon>
        <taxon>Verrucomicrobiia</taxon>
        <taxon>Verrucomicrobiales</taxon>
        <taxon>Verrucomicrobiaceae</taxon>
        <taxon>Luteolibacter</taxon>
    </lineage>
</organism>
<dbReference type="KEGG" id="lamb:KBB96_18050"/>
<protein>
    <recommendedName>
        <fullName evidence="4">Lipoprotein</fullName>
    </recommendedName>
</protein>
<dbReference type="Proteomes" id="UP000676169">
    <property type="component" value="Chromosome"/>
</dbReference>
<accession>A0A975G8K0</accession>
<evidence type="ECO:0000313" key="2">
    <source>
        <dbReference type="EMBL" id="QUE50751.1"/>
    </source>
</evidence>
<feature type="compositionally biased region" description="Low complexity" evidence="1">
    <location>
        <begin position="17"/>
        <end position="27"/>
    </location>
</feature>
<sequence length="51" mass="5105">MKLLSLLIPLALLASCSDPSSSSQAPSQVHGKVTFGIGGDGAHVPKGRSGM</sequence>
<gene>
    <name evidence="2" type="ORF">KBB96_18050</name>
</gene>
<proteinExistence type="predicted"/>
<feature type="region of interest" description="Disordered" evidence="1">
    <location>
        <begin position="17"/>
        <end position="51"/>
    </location>
</feature>